<evidence type="ECO:0000313" key="2">
    <source>
        <dbReference type="Proteomes" id="UP000605676"/>
    </source>
</evidence>
<dbReference type="PROSITE" id="PS51257">
    <property type="entry name" value="PROKAR_LIPOPROTEIN"/>
    <property type="match status" value="1"/>
</dbReference>
<comment type="caution">
    <text evidence="1">The sequence shown here is derived from an EMBL/GenBank/DDBJ whole genome shotgun (WGS) entry which is preliminary data.</text>
</comment>
<dbReference type="RefSeq" id="WP_200463070.1">
    <property type="nucleotide sequence ID" value="NZ_JAENRR010000001.1"/>
</dbReference>
<keyword evidence="2" id="KW-1185">Reference proteome</keyword>
<evidence type="ECO:0008006" key="3">
    <source>
        <dbReference type="Google" id="ProtNLM"/>
    </source>
</evidence>
<name>A0ABS1HDT7_9BACT</name>
<gene>
    <name evidence="1" type="ORF">JIV24_00725</name>
</gene>
<proteinExistence type="predicted"/>
<dbReference type="Proteomes" id="UP000605676">
    <property type="component" value="Unassembled WGS sequence"/>
</dbReference>
<dbReference type="InterPro" id="IPR032183">
    <property type="entry name" value="PKD-like"/>
</dbReference>
<organism evidence="1 2">
    <name type="scientific">Carboxylicivirga marina</name>
    <dbReference type="NCBI Taxonomy" id="2800988"/>
    <lineage>
        <taxon>Bacteria</taxon>
        <taxon>Pseudomonadati</taxon>
        <taxon>Bacteroidota</taxon>
        <taxon>Bacteroidia</taxon>
        <taxon>Marinilabiliales</taxon>
        <taxon>Marinilabiliaceae</taxon>
        <taxon>Carboxylicivirga</taxon>
    </lineage>
</organism>
<sequence length="513" mass="58235">MKVKYHTIIVLIISLVIISCAKDDSTFQTIELNEFSIGDFEAKYSLVSIQDTIKINPEIMSEGEEMYQYMWMYYEKVIAGKVTRFDTISYEKDIEFQITMPPGEYELVFQATQSSTGISKYQTTDLSVVTASSRGWYILKEEKGNTELDLNNKGKVSANMISGVWGRPLRGKPVQISYAPYYNWIDPETNASSKRNKVLVPLSEEEMFILRYDDLKILRDFSNSFFEKVPERQAPNFFIANYRGMFLGNDGQAYSIDNQFSNSGLFGAAKLSNTDIGLSNQFIQINEMASPLVYNTSTSSFCTIRPTSSYLVGFQEEGRLSSINYPLCRNLDADLQYLGRQSRGFDSSGTGIAILKSKSTGEQLLGHLELNALGFFGGLKNPLFQLDGIAPDLQLTNADCYGVNRDYQFLYFSIGSSLYSFNIKYHTEEELLVMPGGEEITFIEHYQYDIYDDEENQFDKLVVATFDGVNYKIYLYDTLAGIPTGEPEIMQGVGKVHDMFYMSPYITEWDVAN</sequence>
<dbReference type="Pfam" id="PF16407">
    <property type="entry name" value="PKD_2"/>
    <property type="match status" value="1"/>
</dbReference>
<accession>A0ABS1HDT7</accession>
<evidence type="ECO:0000313" key="1">
    <source>
        <dbReference type="EMBL" id="MBK3515843.1"/>
    </source>
</evidence>
<dbReference type="EMBL" id="JAENRR010000001">
    <property type="protein sequence ID" value="MBK3515843.1"/>
    <property type="molecule type" value="Genomic_DNA"/>
</dbReference>
<reference evidence="1 2" key="1">
    <citation type="submission" date="2021-01" db="EMBL/GenBank/DDBJ databases">
        <title>Carboxyliciviraga sp.nov., isolated from coastal sediments.</title>
        <authorList>
            <person name="Lu D."/>
            <person name="Zhang T."/>
        </authorList>
    </citation>
    <scope>NUCLEOTIDE SEQUENCE [LARGE SCALE GENOMIC DNA]</scope>
    <source>
        <strain evidence="1 2">N1Y132</strain>
    </source>
</reference>
<protein>
    <recommendedName>
        <fullName evidence="3">PKD-like family protein</fullName>
    </recommendedName>
</protein>